<dbReference type="SMART" id="SM00448">
    <property type="entry name" value="REC"/>
    <property type="match status" value="1"/>
</dbReference>
<dbReference type="InterPro" id="IPR051552">
    <property type="entry name" value="HptR"/>
</dbReference>
<dbReference type="InterPro" id="IPR001789">
    <property type="entry name" value="Sig_transdc_resp-reg_receiver"/>
</dbReference>
<dbReference type="PROSITE" id="PS00041">
    <property type="entry name" value="HTH_ARAC_FAMILY_1"/>
    <property type="match status" value="1"/>
</dbReference>
<reference evidence="13 14" key="1">
    <citation type="submission" date="2016-11" db="EMBL/GenBank/DDBJ databases">
        <authorList>
            <person name="Jaros S."/>
            <person name="Januszkiewicz K."/>
            <person name="Wedrychowicz H."/>
        </authorList>
    </citation>
    <scope>NUCLEOTIDE SEQUENCE [LARGE SCALE GENOMIC DNA]</scope>
    <source>
        <strain evidence="13 14">DSM 21864</strain>
    </source>
</reference>
<evidence type="ECO:0000313" key="13">
    <source>
        <dbReference type="EMBL" id="SHI56271.1"/>
    </source>
</evidence>
<evidence type="ECO:0000256" key="10">
    <source>
        <dbReference type="PROSITE-ProRule" id="PRU00169"/>
    </source>
</evidence>
<keyword evidence="5" id="KW-0902">Two-component regulatory system</keyword>
<evidence type="ECO:0000256" key="9">
    <source>
        <dbReference type="ARBA" id="ARBA00024867"/>
    </source>
</evidence>
<feature type="domain" description="Response regulatory" evidence="12">
    <location>
        <begin position="3"/>
        <end position="120"/>
    </location>
</feature>
<dbReference type="OrthoDB" id="384217at2"/>
<dbReference type="SUPFAM" id="SSF46689">
    <property type="entry name" value="Homeodomain-like"/>
    <property type="match status" value="1"/>
</dbReference>
<proteinExistence type="predicted"/>
<name>A0A1M6C647_9CLOT</name>
<dbReference type="PANTHER" id="PTHR42713:SF3">
    <property type="entry name" value="TRANSCRIPTIONAL REGULATORY PROTEIN HPTR"/>
    <property type="match status" value="1"/>
</dbReference>
<keyword evidence="8" id="KW-0804">Transcription</keyword>
<dbReference type="PROSITE" id="PS01124">
    <property type="entry name" value="HTH_ARAC_FAMILY_2"/>
    <property type="match status" value="1"/>
</dbReference>
<dbReference type="PANTHER" id="PTHR42713">
    <property type="entry name" value="HISTIDINE KINASE-RELATED"/>
    <property type="match status" value="1"/>
</dbReference>
<evidence type="ECO:0000256" key="2">
    <source>
        <dbReference type="ARBA" id="ARBA00018672"/>
    </source>
</evidence>
<dbReference type="Pfam" id="PF00072">
    <property type="entry name" value="Response_reg"/>
    <property type="match status" value="1"/>
</dbReference>
<evidence type="ECO:0000256" key="5">
    <source>
        <dbReference type="ARBA" id="ARBA00023012"/>
    </source>
</evidence>
<comment type="subcellular location">
    <subcellularLocation>
        <location evidence="1">Cytoplasm</location>
    </subcellularLocation>
</comment>
<dbReference type="InterPro" id="IPR011006">
    <property type="entry name" value="CheY-like_superfamily"/>
</dbReference>
<dbReference type="RefSeq" id="WP_073004215.1">
    <property type="nucleotide sequence ID" value="NZ_FQZO01000001.1"/>
</dbReference>
<keyword evidence="7" id="KW-0238">DNA-binding</keyword>
<dbReference type="PRINTS" id="PR00032">
    <property type="entry name" value="HTHARAC"/>
</dbReference>
<keyword evidence="6" id="KW-0805">Transcription regulation</keyword>
<keyword evidence="3" id="KW-0963">Cytoplasm</keyword>
<evidence type="ECO:0000256" key="8">
    <source>
        <dbReference type="ARBA" id="ARBA00023163"/>
    </source>
</evidence>
<feature type="domain" description="HTH araC/xylS-type" evidence="11">
    <location>
        <begin position="282"/>
        <end position="383"/>
    </location>
</feature>
<dbReference type="Proteomes" id="UP000184080">
    <property type="component" value="Unassembled WGS sequence"/>
</dbReference>
<dbReference type="GO" id="GO:0003700">
    <property type="term" value="F:DNA-binding transcription factor activity"/>
    <property type="evidence" value="ECO:0007669"/>
    <property type="project" value="InterPro"/>
</dbReference>
<dbReference type="InterPro" id="IPR020449">
    <property type="entry name" value="Tscrpt_reg_AraC-type_HTH"/>
</dbReference>
<dbReference type="CDD" id="cd17536">
    <property type="entry name" value="REC_YesN-like"/>
    <property type="match status" value="1"/>
</dbReference>
<organism evidence="13 14">
    <name type="scientific">Clostridium amylolyticum</name>
    <dbReference type="NCBI Taxonomy" id="1121298"/>
    <lineage>
        <taxon>Bacteria</taxon>
        <taxon>Bacillati</taxon>
        <taxon>Bacillota</taxon>
        <taxon>Clostridia</taxon>
        <taxon>Eubacteriales</taxon>
        <taxon>Clostridiaceae</taxon>
        <taxon>Clostridium</taxon>
    </lineage>
</organism>
<protein>
    <recommendedName>
        <fullName evidence="2">Stage 0 sporulation protein A homolog</fullName>
    </recommendedName>
</protein>
<evidence type="ECO:0000259" key="11">
    <source>
        <dbReference type="PROSITE" id="PS01124"/>
    </source>
</evidence>
<evidence type="ECO:0000256" key="7">
    <source>
        <dbReference type="ARBA" id="ARBA00023125"/>
    </source>
</evidence>
<dbReference type="Pfam" id="PF12833">
    <property type="entry name" value="HTH_18"/>
    <property type="match status" value="1"/>
</dbReference>
<accession>A0A1M6C647</accession>
<dbReference type="STRING" id="1121298.SAMN05444401_1008"/>
<dbReference type="InterPro" id="IPR018062">
    <property type="entry name" value="HTH_AraC-typ_CS"/>
</dbReference>
<dbReference type="InterPro" id="IPR009057">
    <property type="entry name" value="Homeodomain-like_sf"/>
</dbReference>
<keyword evidence="4 10" id="KW-0597">Phosphoprotein</keyword>
<dbReference type="GO" id="GO:0043565">
    <property type="term" value="F:sequence-specific DNA binding"/>
    <property type="evidence" value="ECO:0007669"/>
    <property type="project" value="InterPro"/>
</dbReference>
<dbReference type="Gene3D" id="3.40.50.2300">
    <property type="match status" value="1"/>
</dbReference>
<evidence type="ECO:0000256" key="6">
    <source>
        <dbReference type="ARBA" id="ARBA00023015"/>
    </source>
</evidence>
<dbReference type="GO" id="GO:0005737">
    <property type="term" value="C:cytoplasm"/>
    <property type="evidence" value="ECO:0007669"/>
    <property type="project" value="UniProtKB-SubCell"/>
</dbReference>
<comment type="function">
    <text evidence="9">May play the central regulatory role in sporulation. It may be an element of the effector pathway responsible for the activation of sporulation genes in response to nutritional stress. Spo0A may act in concert with spo0H (a sigma factor) to control the expression of some genes that are critical to the sporulation process.</text>
</comment>
<dbReference type="SUPFAM" id="SSF52172">
    <property type="entry name" value="CheY-like"/>
    <property type="match status" value="1"/>
</dbReference>
<keyword evidence="14" id="KW-1185">Reference proteome</keyword>
<dbReference type="AlphaFoldDB" id="A0A1M6C647"/>
<evidence type="ECO:0000256" key="3">
    <source>
        <dbReference type="ARBA" id="ARBA00022490"/>
    </source>
</evidence>
<evidence type="ECO:0000259" key="12">
    <source>
        <dbReference type="PROSITE" id="PS50110"/>
    </source>
</evidence>
<evidence type="ECO:0000313" key="14">
    <source>
        <dbReference type="Proteomes" id="UP000184080"/>
    </source>
</evidence>
<dbReference type="Gene3D" id="1.10.10.60">
    <property type="entry name" value="Homeodomain-like"/>
    <property type="match status" value="2"/>
</dbReference>
<feature type="modified residue" description="4-aspartylphosphate" evidence="10">
    <location>
        <position position="55"/>
    </location>
</feature>
<dbReference type="InterPro" id="IPR018060">
    <property type="entry name" value="HTH_AraC"/>
</dbReference>
<dbReference type="SMART" id="SM00342">
    <property type="entry name" value="HTH_ARAC"/>
    <property type="match status" value="1"/>
</dbReference>
<dbReference type="GO" id="GO:0000160">
    <property type="term" value="P:phosphorelay signal transduction system"/>
    <property type="evidence" value="ECO:0007669"/>
    <property type="project" value="UniProtKB-KW"/>
</dbReference>
<dbReference type="PROSITE" id="PS50110">
    <property type="entry name" value="RESPONSE_REGULATORY"/>
    <property type="match status" value="1"/>
</dbReference>
<gene>
    <name evidence="13" type="ORF">SAMN05444401_1008</name>
</gene>
<sequence length="388" mass="44886">MIKVLIADDEATIRKGLKNMILSYDLGLEVIGEASDGEMALTIIKEHKPDIMLIDINMPFLNGLDFLEIVKDLLPDTITIIISGYDEFEFARRALQLGAFDYLLKPINRLNLYQCIEKAAHEHNKIISKKQIITLSQKELQENEILIQQNILRTCLENEMEPSFIEDKLKVLNFQSTDKIALFIINDKAKVIKECLVLNNLSDYISGYSFYIESYLILIFRLNNREIEDVLNHLNKNWIRDTGNELECSYMVLENGIFSLYKDYKKLLNKHTCKSKLTSNINWVINYIKENYNMTGINLQLMADKCYVSPSCLTRALQQKLGLSFSEYLTEVRLSAAMELLNSNDPNLSINEVARKVGYSSQHYFSRIFKSKTGFSPTEYRDCQTRDK</sequence>
<dbReference type="EMBL" id="FQZO01000001">
    <property type="protein sequence ID" value="SHI56271.1"/>
    <property type="molecule type" value="Genomic_DNA"/>
</dbReference>
<evidence type="ECO:0000256" key="1">
    <source>
        <dbReference type="ARBA" id="ARBA00004496"/>
    </source>
</evidence>
<evidence type="ECO:0000256" key="4">
    <source>
        <dbReference type="ARBA" id="ARBA00022553"/>
    </source>
</evidence>